<reference evidence="1" key="1">
    <citation type="journal article" date="2020" name="Phytopathology">
        <title>Genome sequence of the chestnut blight fungus Cryphonectria parasitica EP155: A fundamental resource for an archetypical invasive plant pathogen.</title>
        <authorList>
            <person name="Crouch J.A."/>
            <person name="Dawe A."/>
            <person name="Aerts A."/>
            <person name="Barry K."/>
            <person name="Churchill A.C.L."/>
            <person name="Grimwood J."/>
            <person name="Hillman B."/>
            <person name="Milgroom M.G."/>
            <person name="Pangilinan J."/>
            <person name="Smith M."/>
            <person name="Salamov A."/>
            <person name="Schmutz J."/>
            <person name="Yadav J."/>
            <person name="Grigoriev I.V."/>
            <person name="Nuss D."/>
        </authorList>
    </citation>
    <scope>NUCLEOTIDE SEQUENCE</scope>
    <source>
        <strain evidence="1">EP155</strain>
    </source>
</reference>
<evidence type="ECO:0000313" key="1">
    <source>
        <dbReference type="EMBL" id="KAF3763506.1"/>
    </source>
</evidence>
<dbReference type="Proteomes" id="UP000803844">
    <property type="component" value="Unassembled WGS sequence"/>
</dbReference>
<evidence type="ECO:0000313" key="2">
    <source>
        <dbReference type="Proteomes" id="UP000803844"/>
    </source>
</evidence>
<dbReference type="EMBL" id="MU032349">
    <property type="protein sequence ID" value="KAF3763506.1"/>
    <property type="molecule type" value="Genomic_DNA"/>
</dbReference>
<comment type="caution">
    <text evidence="1">The sequence shown here is derived from an EMBL/GenBank/DDBJ whole genome shotgun (WGS) entry which is preliminary data.</text>
</comment>
<dbReference type="RefSeq" id="XP_040774467.1">
    <property type="nucleotide sequence ID" value="XM_040917431.1"/>
</dbReference>
<organism evidence="1 2">
    <name type="scientific">Cryphonectria parasitica (strain ATCC 38755 / EP155)</name>
    <dbReference type="NCBI Taxonomy" id="660469"/>
    <lineage>
        <taxon>Eukaryota</taxon>
        <taxon>Fungi</taxon>
        <taxon>Dikarya</taxon>
        <taxon>Ascomycota</taxon>
        <taxon>Pezizomycotina</taxon>
        <taxon>Sordariomycetes</taxon>
        <taxon>Sordariomycetidae</taxon>
        <taxon>Diaporthales</taxon>
        <taxon>Cryphonectriaceae</taxon>
        <taxon>Cryphonectria-Endothia species complex</taxon>
        <taxon>Cryphonectria</taxon>
    </lineage>
</organism>
<proteinExistence type="predicted"/>
<dbReference type="AlphaFoldDB" id="A0A9P5CMW5"/>
<protein>
    <submittedName>
        <fullName evidence="1">Uncharacterized protein</fullName>
    </submittedName>
</protein>
<sequence length="53" mass="6427">KMNKPAIYNSNQKMLHRFLIYCRAYFLYYETQFTKKSEKVILVGTYLEKDALI</sequence>
<accession>A0A9P5CMW5</accession>
<feature type="non-terminal residue" evidence="1">
    <location>
        <position position="1"/>
    </location>
</feature>
<keyword evidence="2" id="KW-1185">Reference proteome</keyword>
<dbReference type="GeneID" id="63834560"/>
<name>A0A9P5CMW5_CRYP1</name>
<gene>
    <name evidence="1" type="ORF">M406DRAFT_261319</name>
</gene>